<sequence>MTYARINTITFASEAAADELQANYASTAPAGFPEALLLVSVRTGPLTASLTSIYEDKAAFDRSAEERTKRMAANGHLMDGVIVEEGEVTLFHVK</sequence>
<dbReference type="KEGG" id="ptp:RCA23_c22560"/>
<proteinExistence type="predicted"/>
<evidence type="ECO:0000313" key="2">
    <source>
        <dbReference type="Proteomes" id="UP000028680"/>
    </source>
</evidence>
<name>A0AAN0RKB5_9RHOB</name>
<gene>
    <name evidence="1" type="ORF">RCA23_c22560</name>
</gene>
<keyword evidence="2" id="KW-1185">Reference proteome</keyword>
<evidence type="ECO:0000313" key="1">
    <source>
        <dbReference type="EMBL" id="AII87779.1"/>
    </source>
</evidence>
<reference evidence="1 2" key="1">
    <citation type="journal article" date="2014" name="ISME J.">
        <title>Adaptation of an abundant Roseobacter RCA organism to pelagic systems revealed by genomic and transcriptomic analyses.</title>
        <authorList>
            <person name="Voget S."/>
            <person name="Wemheuer B."/>
            <person name="Brinkhoff T."/>
            <person name="Vollmers J."/>
            <person name="Dietrich S."/>
            <person name="Giebel H.A."/>
            <person name="Beardsley C."/>
            <person name="Sardemann C."/>
            <person name="Bakenhus I."/>
            <person name="Billerbeck S."/>
            <person name="Daniel R."/>
            <person name="Simon M."/>
        </authorList>
    </citation>
    <scope>NUCLEOTIDE SEQUENCE [LARGE SCALE GENOMIC DNA]</scope>
    <source>
        <strain evidence="1 2">RCA23</strain>
    </source>
</reference>
<dbReference type="EMBL" id="CP003984">
    <property type="protein sequence ID" value="AII87779.1"/>
    <property type="molecule type" value="Genomic_DNA"/>
</dbReference>
<dbReference type="AlphaFoldDB" id="A0AAN0RKB5"/>
<organism evidence="1 2">
    <name type="scientific">Planktomarina temperata RCA23</name>
    <dbReference type="NCBI Taxonomy" id="666509"/>
    <lineage>
        <taxon>Bacteria</taxon>
        <taxon>Pseudomonadati</taxon>
        <taxon>Pseudomonadota</taxon>
        <taxon>Alphaproteobacteria</taxon>
        <taxon>Rhodobacterales</taxon>
        <taxon>Paracoccaceae</taxon>
        <taxon>Planktomarina</taxon>
    </lineage>
</organism>
<accession>A0AAN0RKB5</accession>
<dbReference type="Proteomes" id="UP000028680">
    <property type="component" value="Chromosome"/>
</dbReference>
<dbReference type="RefSeq" id="WP_169701401.1">
    <property type="nucleotide sequence ID" value="NZ_CP003984.1"/>
</dbReference>
<protein>
    <submittedName>
        <fullName evidence="1">Uncharacterized protein</fullName>
    </submittedName>
</protein>